<dbReference type="Proteomes" id="UP001159363">
    <property type="component" value="Chromosome X"/>
</dbReference>
<reference evidence="2 3" key="1">
    <citation type="submission" date="2023-02" db="EMBL/GenBank/DDBJ databases">
        <title>LHISI_Scaffold_Assembly.</title>
        <authorList>
            <person name="Stuart O.P."/>
            <person name="Cleave R."/>
            <person name="Magrath M.J.L."/>
            <person name="Mikheyev A.S."/>
        </authorList>
    </citation>
    <scope>NUCLEOTIDE SEQUENCE [LARGE SCALE GENOMIC DNA]</scope>
    <source>
        <strain evidence="2">Daus_M_001</strain>
        <tissue evidence="2">Leg muscle</tissue>
    </source>
</reference>
<feature type="domain" description="Integrase zinc-binding" evidence="1">
    <location>
        <begin position="38"/>
        <end position="79"/>
    </location>
</feature>
<keyword evidence="3" id="KW-1185">Reference proteome</keyword>
<name>A0ABQ9HKP2_9NEOP</name>
<organism evidence="2 3">
    <name type="scientific">Dryococelus australis</name>
    <dbReference type="NCBI Taxonomy" id="614101"/>
    <lineage>
        <taxon>Eukaryota</taxon>
        <taxon>Metazoa</taxon>
        <taxon>Ecdysozoa</taxon>
        <taxon>Arthropoda</taxon>
        <taxon>Hexapoda</taxon>
        <taxon>Insecta</taxon>
        <taxon>Pterygota</taxon>
        <taxon>Neoptera</taxon>
        <taxon>Polyneoptera</taxon>
        <taxon>Phasmatodea</taxon>
        <taxon>Verophasmatodea</taxon>
        <taxon>Anareolatae</taxon>
        <taxon>Phasmatidae</taxon>
        <taxon>Eurycanthinae</taxon>
        <taxon>Dryococelus</taxon>
    </lineage>
</organism>
<sequence>MAGGSSILSGLKNKDSDRCEEKGVEKGCSFGKGETYEIGGHMGTEKTEQKIKKDSFWQRMSKDIQNYIKKCHSCQSVKQPLNSKVVAKGFHSNYKLMYFGHFQDQVGEIILYIKHTSVSQCGIVMPRDTSLPPQFMVMHSRTPPLELPHWGRWDGAVVAHFLLRMA</sequence>
<dbReference type="Gene3D" id="1.10.340.70">
    <property type="match status" value="1"/>
</dbReference>
<proteinExistence type="predicted"/>
<dbReference type="EMBL" id="JARBHB010000004">
    <property type="protein sequence ID" value="KAJ8884897.1"/>
    <property type="molecule type" value="Genomic_DNA"/>
</dbReference>
<dbReference type="Pfam" id="PF17921">
    <property type="entry name" value="Integrase_H2C2"/>
    <property type="match status" value="1"/>
</dbReference>
<gene>
    <name evidence="2" type="ORF">PR048_011093</name>
</gene>
<protein>
    <recommendedName>
        <fullName evidence="1">Integrase zinc-binding domain-containing protein</fullName>
    </recommendedName>
</protein>
<comment type="caution">
    <text evidence="2">The sequence shown here is derived from an EMBL/GenBank/DDBJ whole genome shotgun (WGS) entry which is preliminary data.</text>
</comment>
<evidence type="ECO:0000313" key="3">
    <source>
        <dbReference type="Proteomes" id="UP001159363"/>
    </source>
</evidence>
<accession>A0ABQ9HKP2</accession>
<evidence type="ECO:0000313" key="2">
    <source>
        <dbReference type="EMBL" id="KAJ8884897.1"/>
    </source>
</evidence>
<evidence type="ECO:0000259" key="1">
    <source>
        <dbReference type="Pfam" id="PF17921"/>
    </source>
</evidence>
<dbReference type="InterPro" id="IPR041588">
    <property type="entry name" value="Integrase_H2C2"/>
</dbReference>